<reference evidence="12" key="1">
    <citation type="submission" date="2016-05" db="EMBL/GenBank/DDBJ databases">
        <title>Comparative genomics of biotechnologically important yeasts.</title>
        <authorList>
            <consortium name="DOE Joint Genome Institute"/>
            <person name="Riley R."/>
            <person name="Haridas S."/>
            <person name="Wolfe K.H."/>
            <person name="Lopes M.R."/>
            <person name="Hittinger C.T."/>
            <person name="Goker M."/>
            <person name="Salamov A."/>
            <person name="Wisecaver J."/>
            <person name="Long T.M."/>
            <person name="Aerts A.L."/>
            <person name="Barry K."/>
            <person name="Choi C."/>
            <person name="Clum A."/>
            <person name="Coughlan A.Y."/>
            <person name="Deshpande S."/>
            <person name="Douglass A.P."/>
            <person name="Hanson S.J."/>
            <person name="Klenk H.-P."/>
            <person name="Labutti K."/>
            <person name="Lapidus A."/>
            <person name="Lindquist E."/>
            <person name="Lipzen A."/>
            <person name="Meier-Kolthoff J.P."/>
            <person name="Ohm R.A."/>
            <person name="Otillar R.P."/>
            <person name="Pangilinan J."/>
            <person name="Peng Y."/>
            <person name="Rokas A."/>
            <person name="Rosa C.A."/>
            <person name="Scheuner C."/>
            <person name="Sibirny A.A."/>
            <person name="Slot J.C."/>
            <person name="Stielow J.B."/>
            <person name="Sun H."/>
            <person name="Kurtzman C.P."/>
            <person name="Blackwell M."/>
            <person name="Grigoriev I.V."/>
            <person name="Jeffries T.W."/>
        </authorList>
    </citation>
    <scope>NUCLEOTIDE SEQUENCE [LARGE SCALE GENOMIC DNA]</scope>
    <source>
        <strain evidence="12">NRRL Y-1933</strain>
    </source>
</reference>
<evidence type="ECO:0000256" key="8">
    <source>
        <dbReference type="SAM" id="MobiDB-lite"/>
    </source>
</evidence>
<dbReference type="SMART" id="SM00382">
    <property type="entry name" value="AAA"/>
    <property type="match status" value="2"/>
</dbReference>
<evidence type="ECO:0000259" key="10">
    <source>
        <dbReference type="PROSITE" id="PS50893"/>
    </source>
</evidence>
<evidence type="ECO:0000256" key="9">
    <source>
        <dbReference type="SAM" id="Phobius"/>
    </source>
</evidence>
<comment type="subcellular location">
    <subcellularLocation>
        <location evidence="1">Membrane</location>
        <topology evidence="1">Multi-pass membrane protein</topology>
    </subcellularLocation>
</comment>
<feature type="region of interest" description="Disordered" evidence="8">
    <location>
        <begin position="649"/>
        <end position="679"/>
    </location>
</feature>
<evidence type="ECO:0000256" key="4">
    <source>
        <dbReference type="ARBA" id="ARBA00022741"/>
    </source>
</evidence>
<feature type="transmembrane region" description="Helical" evidence="9">
    <location>
        <begin position="460"/>
        <end position="479"/>
    </location>
</feature>
<feature type="transmembrane region" description="Helical" evidence="9">
    <location>
        <begin position="1184"/>
        <end position="1207"/>
    </location>
</feature>
<feature type="domain" description="ABC transporter" evidence="10">
    <location>
        <begin position="32"/>
        <end position="278"/>
    </location>
</feature>
<feature type="compositionally biased region" description="Acidic residues" evidence="8">
    <location>
        <begin position="653"/>
        <end position="666"/>
    </location>
</feature>
<dbReference type="Pfam" id="PF19055">
    <property type="entry name" value="ABC2_membrane_7"/>
    <property type="match status" value="1"/>
</dbReference>
<dbReference type="OrthoDB" id="66620at2759"/>
<evidence type="ECO:0000256" key="6">
    <source>
        <dbReference type="ARBA" id="ARBA00022989"/>
    </source>
</evidence>
<feature type="domain" description="ABC transporter" evidence="10">
    <location>
        <begin position="704"/>
        <end position="951"/>
    </location>
</feature>
<gene>
    <name evidence="11" type="ORF">HYPBUDRAFT_114990</name>
</gene>
<feature type="transmembrane region" description="Helical" evidence="9">
    <location>
        <begin position="615"/>
        <end position="635"/>
    </location>
</feature>
<dbReference type="Pfam" id="PF01061">
    <property type="entry name" value="ABC2_membrane"/>
    <property type="match status" value="2"/>
</dbReference>
<dbReference type="SUPFAM" id="SSF52540">
    <property type="entry name" value="P-loop containing nucleoside triphosphate hydrolases"/>
    <property type="match status" value="2"/>
</dbReference>
<feature type="transmembrane region" description="Helical" evidence="9">
    <location>
        <begin position="1260"/>
        <end position="1284"/>
    </location>
</feature>
<dbReference type="GO" id="GO:0140359">
    <property type="term" value="F:ABC-type transporter activity"/>
    <property type="evidence" value="ECO:0007669"/>
    <property type="project" value="InterPro"/>
</dbReference>
<feature type="transmembrane region" description="Helical" evidence="9">
    <location>
        <begin position="1123"/>
        <end position="1141"/>
    </location>
</feature>
<dbReference type="PROSITE" id="PS00211">
    <property type="entry name" value="ABC_TRANSPORTER_1"/>
    <property type="match status" value="2"/>
</dbReference>
<name>A0A1E4RCK6_9ASCO</name>
<dbReference type="PANTHER" id="PTHR48041">
    <property type="entry name" value="ABC TRANSPORTER G FAMILY MEMBER 28"/>
    <property type="match status" value="1"/>
</dbReference>
<dbReference type="InterPro" id="IPR003593">
    <property type="entry name" value="AAA+_ATPase"/>
</dbReference>
<dbReference type="STRING" id="984485.A0A1E4RCK6"/>
<evidence type="ECO:0000313" key="12">
    <source>
        <dbReference type="Proteomes" id="UP000095085"/>
    </source>
</evidence>
<dbReference type="InterPro" id="IPR013525">
    <property type="entry name" value="ABC2_TM"/>
</dbReference>
<keyword evidence="3 9" id="KW-0812">Transmembrane</keyword>
<dbReference type="InterPro" id="IPR017871">
    <property type="entry name" value="ABC_transporter-like_CS"/>
</dbReference>
<dbReference type="GeneID" id="30993637"/>
<dbReference type="RefSeq" id="XP_020073932.1">
    <property type="nucleotide sequence ID" value="XM_020219087.1"/>
</dbReference>
<feature type="transmembrane region" description="Helical" evidence="9">
    <location>
        <begin position="499"/>
        <end position="521"/>
    </location>
</feature>
<evidence type="ECO:0000313" key="11">
    <source>
        <dbReference type="EMBL" id="ODV64865.1"/>
    </source>
</evidence>
<accession>A0A1E4RCK6</accession>
<keyword evidence="2" id="KW-0813">Transport</keyword>
<protein>
    <submittedName>
        <fullName evidence="11">p-loop containing nucleoside triphosphate hydrolase protein</fullName>
    </submittedName>
</protein>
<keyword evidence="7 9" id="KW-0472">Membrane</keyword>
<dbReference type="InterPro" id="IPR027417">
    <property type="entry name" value="P-loop_NTPase"/>
</dbReference>
<dbReference type="Proteomes" id="UP000095085">
    <property type="component" value="Unassembled WGS sequence"/>
</dbReference>
<evidence type="ECO:0000256" key="7">
    <source>
        <dbReference type="ARBA" id="ARBA00023136"/>
    </source>
</evidence>
<dbReference type="GO" id="GO:0016887">
    <property type="term" value="F:ATP hydrolysis activity"/>
    <property type="evidence" value="ECO:0007669"/>
    <property type="project" value="InterPro"/>
</dbReference>
<evidence type="ECO:0000256" key="1">
    <source>
        <dbReference type="ARBA" id="ARBA00004141"/>
    </source>
</evidence>
<dbReference type="Gene3D" id="3.40.50.300">
    <property type="entry name" value="P-loop containing nucleotide triphosphate hydrolases"/>
    <property type="match status" value="2"/>
</dbReference>
<sequence length="1290" mass="144588">MNSSEILRIDPKDRVSLSVRDLTVSVKNQQKRRQNDNEKSEKATKILNGISFDLQAGEMLAIVGGSGSGKTTLLNTLSQRLNQHNKKLAFAGSIDYISNNDDKEMKLRNSYMQQTDVFLPGITVYETLKYQADLRLPPTASEFEKASLIDSLLNVLGLDHRQDDLVMSFTGTINLSGGEQRRLSLAIQLLNKPSCLFLDEPTTGLDTSTSLKLVQTLKTLASFDYGITVILSIHQPRPEIALLFDKICLLTRGGRLVYYGDLTNSYDYFKAVSKTSNENTPSNVVDYIMSLSVKDTSTKEKEIESSQKIDYLVKNWKAYSNLPSPELNEKETYHKFESNIKRFQRPKTERISFFNETCILTKRTFLTTRRDTSSLIAFNGGSLLLAVAFGWMFYKPTPDLAGIRSITSCLYSMLEIVGFSPMFIEIERLWVYEGTFFLREYRERFVSIPGFIISRRLAKLFLEDLPMSLIFGVITYFMWGLRMSEYEGGPTDSNYFGIYILVCILTILICMSSAMAAFALAPNYSITMVLSNILYQVQNSACGYFVNAATMPVYVRWTKYLAYFWYAFGALTANQYTNWMGDCPYDKNSEACVQYSGKFQLDTLGFPQGWIGEPIGILVAWFIGFNLFSAIGFNFKSYDVEVAKTKSNKIGGEEDEDEKSGEESINDESAKLPDSVPTNDFTQNNINNDDINIDIHNIQLSVKVKADKSLFNFKKTDRILLDDVSAVFKANEVNAIMGPSGSGKTTLLSFLASRLTKASSFASSGTLKLNNNQIVKPLKLSKIAGFVTQSDSYLIPHLTVRETLYYQAKLRLPLSEHATIPKYINKVIRDTGLIDCAETLIGNEYVKGISGGEKRRVSIAIQLLSKPKILFLDEPTSGLDSTTASSILMLLGELAKSNKTTVICTIHQPSEEIYSNFGNLLLLARGGRVAYDGPADKAKSHFENIGYGVPNNEVNIADHILDIVTISIDEEQDASEQRINNILSQWKSKEKSDPMLIQQEDPNTFIDLQKYHHVKLPFWLTFSTIAKRSSVNSIRAFDVVFSRAGQTIFLGIIQALYFAPLKNSNEGISNRLGLTQEVLNLYFIGFINNMTLYPTERAILYHEYKDNIYGVLEFSGSYLINEAPVEIATCLIFAAFIVFVVGLPRTAAMYFTSFVSSFAAINIGESLSMMINSIFNHLGLASNLILNCILLAIFMGGTMSLQMPPFFQGWNWLNPMKYAVGVCSKLGFEGQKFSCGHGLSTCTLDSGDAVLRYYKLDVNFGAYMGGLIACLVIYRVIAITSIYIRVKWYL</sequence>
<dbReference type="InterPro" id="IPR003439">
    <property type="entry name" value="ABC_transporter-like_ATP-bd"/>
</dbReference>
<organism evidence="11 12">
    <name type="scientific">Hyphopichia burtonii NRRL Y-1933</name>
    <dbReference type="NCBI Taxonomy" id="984485"/>
    <lineage>
        <taxon>Eukaryota</taxon>
        <taxon>Fungi</taxon>
        <taxon>Dikarya</taxon>
        <taxon>Ascomycota</taxon>
        <taxon>Saccharomycotina</taxon>
        <taxon>Pichiomycetes</taxon>
        <taxon>Debaryomycetaceae</taxon>
        <taxon>Hyphopichia</taxon>
    </lineage>
</organism>
<dbReference type="PROSITE" id="PS50893">
    <property type="entry name" value="ABC_TRANSPORTER_2"/>
    <property type="match status" value="2"/>
</dbReference>
<proteinExistence type="predicted"/>
<feature type="transmembrane region" description="Helical" evidence="9">
    <location>
        <begin position="375"/>
        <end position="394"/>
    </location>
</feature>
<evidence type="ECO:0000256" key="3">
    <source>
        <dbReference type="ARBA" id="ARBA00022692"/>
    </source>
</evidence>
<dbReference type="InterPro" id="IPR050352">
    <property type="entry name" value="ABCG_transporters"/>
</dbReference>
<keyword evidence="11" id="KW-0378">Hydrolase</keyword>
<keyword evidence="12" id="KW-1185">Reference proteome</keyword>
<evidence type="ECO:0000256" key="2">
    <source>
        <dbReference type="ARBA" id="ARBA00022448"/>
    </source>
</evidence>
<dbReference type="PANTHER" id="PTHR48041:SF119">
    <property type="entry name" value="ROA1P"/>
    <property type="match status" value="1"/>
</dbReference>
<dbReference type="GO" id="GO:0016020">
    <property type="term" value="C:membrane"/>
    <property type="evidence" value="ECO:0007669"/>
    <property type="project" value="UniProtKB-SubCell"/>
</dbReference>
<keyword evidence="4" id="KW-0547">Nucleotide-binding</keyword>
<dbReference type="InterPro" id="IPR043926">
    <property type="entry name" value="ABCG_dom"/>
</dbReference>
<keyword evidence="6 9" id="KW-1133">Transmembrane helix</keyword>
<keyword evidence="5" id="KW-0067">ATP-binding</keyword>
<evidence type="ECO:0000256" key="5">
    <source>
        <dbReference type="ARBA" id="ARBA00022840"/>
    </source>
</evidence>
<dbReference type="EMBL" id="KV454546">
    <property type="protein sequence ID" value="ODV64865.1"/>
    <property type="molecule type" value="Genomic_DNA"/>
</dbReference>
<dbReference type="GO" id="GO:0005524">
    <property type="term" value="F:ATP binding"/>
    <property type="evidence" value="ECO:0007669"/>
    <property type="project" value="UniProtKB-KW"/>
</dbReference>
<dbReference type="Pfam" id="PF00005">
    <property type="entry name" value="ABC_tran"/>
    <property type="match status" value="2"/>
</dbReference>